<name>A0A0C2Y452_HEBCY</name>
<reference evidence="2" key="2">
    <citation type="submission" date="2015-01" db="EMBL/GenBank/DDBJ databases">
        <title>Evolutionary Origins and Diversification of the Mycorrhizal Mutualists.</title>
        <authorList>
            <consortium name="DOE Joint Genome Institute"/>
            <consortium name="Mycorrhizal Genomics Consortium"/>
            <person name="Kohler A."/>
            <person name="Kuo A."/>
            <person name="Nagy L.G."/>
            <person name="Floudas D."/>
            <person name="Copeland A."/>
            <person name="Barry K.W."/>
            <person name="Cichocki N."/>
            <person name="Veneault-Fourrey C."/>
            <person name="LaButti K."/>
            <person name="Lindquist E.A."/>
            <person name="Lipzen A."/>
            <person name="Lundell T."/>
            <person name="Morin E."/>
            <person name="Murat C."/>
            <person name="Riley R."/>
            <person name="Ohm R."/>
            <person name="Sun H."/>
            <person name="Tunlid A."/>
            <person name="Henrissat B."/>
            <person name="Grigoriev I.V."/>
            <person name="Hibbett D.S."/>
            <person name="Martin F."/>
        </authorList>
    </citation>
    <scope>NUCLEOTIDE SEQUENCE [LARGE SCALE GENOMIC DNA]</scope>
    <source>
        <strain evidence="2">h7</strain>
    </source>
</reference>
<proteinExistence type="predicted"/>
<dbReference type="AlphaFoldDB" id="A0A0C2Y452"/>
<accession>A0A0C2Y452</accession>
<dbReference type="HOGENOM" id="CLU_2134122_0_0_1"/>
<reference evidence="1 2" key="1">
    <citation type="submission" date="2014-04" db="EMBL/GenBank/DDBJ databases">
        <authorList>
            <consortium name="DOE Joint Genome Institute"/>
            <person name="Kuo A."/>
            <person name="Gay G."/>
            <person name="Dore J."/>
            <person name="Kohler A."/>
            <person name="Nagy L.G."/>
            <person name="Floudas D."/>
            <person name="Copeland A."/>
            <person name="Barry K.W."/>
            <person name="Cichocki N."/>
            <person name="Veneault-Fourrey C."/>
            <person name="LaButti K."/>
            <person name="Lindquist E.A."/>
            <person name="Lipzen A."/>
            <person name="Lundell T."/>
            <person name="Morin E."/>
            <person name="Murat C."/>
            <person name="Sun H."/>
            <person name="Tunlid A."/>
            <person name="Henrissat B."/>
            <person name="Grigoriev I.V."/>
            <person name="Hibbett D.S."/>
            <person name="Martin F."/>
            <person name="Nordberg H.P."/>
            <person name="Cantor M.N."/>
            <person name="Hua S.X."/>
        </authorList>
    </citation>
    <scope>NUCLEOTIDE SEQUENCE [LARGE SCALE GENOMIC DNA]</scope>
    <source>
        <strain evidence="2">h7</strain>
    </source>
</reference>
<keyword evidence="2" id="KW-1185">Reference proteome</keyword>
<dbReference type="OrthoDB" id="6513042at2759"/>
<feature type="non-terminal residue" evidence="1">
    <location>
        <position position="118"/>
    </location>
</feature>
<organism evidence="1 2">
    <name type="scientific">Hebeloma cylindrosporum</name>
    <dbReference type="NCBI Taxonomy" id="76867"/>
    <lineage>
        <taxon>Eukaryota</taxon>
        <taxon>Fungi</taxon>
        <taxon>Dikarya</taxon>
        <taxon>Basidiomycota</taxon>
        <taxon>Agaricomycotina</taxon>
        <taxon>Agaricomycetes</taxon>
        <taxon>Agaricomycetidae</taxon>
        <taxon>Agaricales</taxon>
        <taxon>Agaricineae</taxon>
        <taxon>Hymenogastraceae</taxon>
        <taxon>Hebeloma</taxon>
    </lineage>
</organism>
<protein>
    <submittedName>
        <fullName evidence="1">Uncharacterized protein</fullName>
    </submittedName>
</protein>
<sequence length="118" mass="13680">LRSNLLPDDETWEFTFPPNSFASHPPRQGVVQGKAISLRRSIAKDATALEMTLRMEQFPSNRILNSDDTSKFILLSIDRSFRFPEQPMKVGVEYLNRLFKRGVWLNGVQYRFYGHSNS</sequence>
<feature type="non-terminal residue" evidence="1">
    <location>
        <position position="1"/>
    </location>
</feature>
<evidence type="ECO:0000313" key="2">
    <source>
        <dbReference type="Proteomes" id="UP000053424"/>
    </source>
</evidence>
<gene>
    <name evidence="1" type="ORF">M413DRAFT_34384</name>
</gene>
<evidence type="ECO:0000313" key="1">
    <source>
        <dbReference type="EMBL" id="KIM35857.1"/>
    </source>
</evidence>
<dbReference type="Proteomes" id="UP000053424">
    <property type="component" value="Unassembled WGS sequence"/>
</dbReference>
<dbReference type="EMBL" id="KN831813">
    <property type="protein sequence ID" value="KIM35857.1"/>
    <property type="molecule type" value="Genomic_DNA"/>
</dbReference>